<dbReference type="SUPFAM" id="SSF100895">
    <property type="entry name" value="Kazal-type serine protease inhibitors"/>
    <property type="match status" value="1"/>
</dbReference>
<feature type="transmembrane region" description="Helical" evidence="2">
    <location>
        <begin position="462"/>
        <end position="484"/>
    </location>
</feature>
<dbReference type="GO" id="GO:0006811">
    <property type="term" value="P:monoatomic ion transport"/>
    <property type="evidence" value="ECO:0007669"/>
    <property type="project" value="UniProtKB-KW"/>
</dbReference>
<keyword evidence="2" id="KW-0472">Membrane</keyword>
<dbReference type="Proteomes" id="UP001620626">
    <property type="component" value="Unassembled WGS sequence"/>
</dbReference>
<feature type="transmembrane region" description="Helical" evidence="2">
    <location>
        <begin position="608"/>
        <end position="634"/>
    </location>
</feature>
<keyword evidence="2" id="KW-0813">Transport</keyword>
<feature type="region of interest" description="Disordered" evidence="3">
    <location>
        <begin position="729"/>
        <end position="814"/>
    </location>
</feature>
<evidence type="ECO:0000256" key="3">
    <source>
        <dbReference type="SAM" id="MobiDB-lite"/>
    </source>
</evidence>
<dbReference type="Pfam" id="PF03137">
    <property type="entry name" value="OATP"/>
    <property type="match status" value="1"/>
</dbReference>
<dbReference type="SUPFAM" id="SSF103473">
    <property type="entry name" value="MFS general substrate transporter"/>
    <property type="match status" value="1"/>
</dbReference>
<feature type="transmembrane region" description="Helical" evidence="2">
    <location>
        <begin position="421"/>
        <end position="442"/>
    </location>
</feature>
<comment type="caution">
    <text evidence="4">The sequence shown here is derived from an EMBL/GenBank/DDBJ whole genome shotgun (WGS) entry which is preliminary data.</text>
</comment>
<feature type="transmembrane region" description="Helical" evidence="2">
    <location>
        <begin position="646"/>
        <end position="665"/>
    </location>
</feature>
<reference evidence="4 5" key="1">
    <citation type="submission" date="2024-10" db="EMBL/GenBank/DDBJ databases">
        <authorList>
            <person name="Kim D."/>
        </authorList>
    </citation>
    <scope>NUCLEOTIDE SEQUENCE [LARGE SCALE GENOMIC DNA]</scope>
    <source>
        <strain evidence="4">BH-2024</strain>
    </source>
</reference>
<dbReference type="GO" id="GO:0005886">
    <property type="term" value="C:plasma membrane"/>
    <property type="evidence" value="ECO:0007669"/>
    <property type="project" value="UniProtKB-SubCell"/>
</dbReference>
<feature type="transmembrane region" description="Helical" evidence="2">
    <location>
        <begin position="491"/>
        <end position="512"/>
    </location>
</feature>
<proteinExistence type="inferred from homology"/>
<feature type="transmembrane region" description="Helical" evidence="2">
    <location>
        <begin position="49"/>
        <end position="70"/>
    </location>
</feature>
<feature type="compositionally biased region" description="Basic and acidic residues" evidence="3">
    <location>
        <begin position="745"/>
        <end position="778"/>
    </location>
</feature>
<dbReference type="CDD" id="cd17336">
    <property type="entry name" value="MFS_SLCO_OATP"/>
    <property type="match status" value="1"/>
</dbReference>
<dbReference type="InterPro" id="IPR004156">
    <property type="entry name" value="OATP"/>
</dbReference>
<feature type="transmembrane region" description="Helical" evidence="2">
    <location>
        <begin position="336"/>
        <end position="357"/>
    </location>
</feature>
<comment type="similarity">
    <text evidence="2">Belongs to the organo anion transporter (TC 2.A.60) family.</text>
</comment>
<comment type="caution">
    <text evidence="2">Lacks conserved residue(s) required for the propagation of feature annotation.</text>
</comment>
<dbReference type="PANTHER" id="PTHR11388:SF150">
    <property type="entry name" value="SOLUTE CARRIER ORGANIC ANION TRANSPORTER FAMILY MEMBER"/>
    <property type="match status" value="1"/>
</dbReference>
<name>A0ABD2I1P7_9BILA</name>
<feature type="transmembrane region" description="Helical" evidence="2">
    <location>
        <begin position="246"/>
        <end position="265"/>
    </location>
</feature>
<protein>
    <recommendedName>
        <fullName evidence="2">Solute carrier organic anion transporter family member</fullName>
    </recommendedName>
</protein>
<dbReference type="PANTHER" id="PTHR11388">
    <property type="entry name" value="ORGANIC ANION TRANSPORTER"/>
    <property type="match status" value="1"/>
</dbReference>
<dbReference type="EMBL" id="JBICBT010001324">
    <property type="protein sequence ID" value="KAL3073176.1"/>
    <property type="molecule type" value="Genomic_DNA"/>
</dbReference>
<evidence type="ECO:0000256" key="1">
    <source>
        <dbReference type="ARBA" id="ARBA00023157"/>
    </source>
</evidence>
<dbReference type="Gene3D" id="1.20.1250.20">
    <property type="entry name" value="MFS general substrate transporter like domains"/>
    <property type="match status" value="2"/>
</dbReference>
<dbReference type="InterPro" id="IPR036259">
    <property type="entry name" value="MFS_trans_sf"/>
</dbReference>
<organism evidence="4 5">
    <name type="scientific">Heterodera trifolii</name>
    <dbReference type="NCBI Taxonomy" id="157864"/>
    <lineage>
        <taxon>Eukaryota</taxon>
        <taxon>Metazoa</taxon>
        <taxon>Ecdysozoa</taxon>
        <taxon>Nematoda</taxon>
        <taxon>Chromadorea</taxon>
        <taxon>Rhabditida</taxon>
        <taxon>Tylenchina</taxon>
        <taxon>Tylenchomorpha</taxon>
        <taxon>Tylenchoidea</taxon>
        <taxon>Heteroderidae</taxon>
        <taxon>Heteroderinae</taxon>
        <taxon>Heterodera</taxon>
    </lineage>
</organism>
<evidence type="ECO:0000313" key="4">
    <source>
        <dbReference type="EMBL" id="KAL3073176.1"/>
    </source>
</evidence>
<sequence>MVAIDRVVLCFFVLFLSVYFLESIGGFYMTSAIVSIEKQFQIPSKISGMMVSAGDFGYIPSVVFVAYLGSKGNRARWIGGGCTLIAIANILISSSNFVFTGSEVNLNTSTVMRSLERNIHRLPSNVTLAHFLAEISPAEKRQQVRHTLEQLHGVVSADDRPGTDNGWHSAQFSHCFANANFSSPSARPVDDVICDVLYAFLHKHNSPSQSEVANWRLLSATSYAFCDDSLNSLRTMIDTKRCDQKLSNVAPTATIFLGLLILGVGRTMPFSLGLPLIDDNVRKSNLPLYFAGMFCIRIMGPMLGFLLGSFFNKNYYTLGKVPYGMTPRDPMWIGRWWAGFLLIGSVLLLPSLALFFFRNPKQKASAGEEKEDEGGHRPRGLALVDRHLEKGEDGEAIVPKGVLAKGSDFFQTMSTVIKQPVYRWTMVGRIIDVFAFKGFYIFMPKYLELQFGIPQYEVNRLMAIIGVATFAVGVMVGSLVMRVAKLQGRKAAAWVAMTGAIAACFSLLNSLVGCTSTMTALGDSLVANANSTSSCAVGCHCESAPLYPVCDPNGAVYYSPCHAGCQLGESAFSILETQKTPLFDSCLCSPTERVSREFCREENCRSKMYWYFTNVAIGGIIGGMGVVPGVLIMLRSVPPKHRSISLGFNGFLVSLLATLPSPIAWGTIIDNFCLFWTQKCGEKGACALYATDGLRFWLHFAYGGLRIVSLITDLFVIYHAVGLKLTDSDSQNADDGEGNGGGDEEATKGKKRSGETKTKNELEREQTKAFLEEEKESAVDGAAEAMPNGQRKSASLPREAKTHGGTAALGQFHRRTVSRDMSAVATKLVPPVGATELQSFRKSSNQLSGPIAEF</sequence>
<dbReference type="NCBIfam" id="TIGR00805">
    <property type="entry name" value="oat"/>
    <property type="match status" value="1"/>
</dbReference>
<comment type="subcellular location">
    <subcellularLocation>
        <location evidence="2">Cell membrane</location>
        <topology evidence="2">Multi-pass membrane protein</topology>
    </subcellularLocation>
</comment>
<evidence type="ECO:0000256" key="2">
    <source>
        <dbReference type="RuleBase" id="RU362056"/>
    </source>
</evidence>
<feature type="transmembrane region" description="Helical" evidence="2">
    <location>
        <begin position="77"/>
        <end position="99"/>
    </location>
</feature>
<feature type="transmembrane region" description="Helical" evidence="2">
    <location>
        <begin position="286"/>
        <end position="311"/>
    </location>
</feature>
<keyword evidence="1" id="KW-1015">Disulfide bond</keyword>
<dbReference type="AlphaFoldDB" id="A0ABD2I1P7"/>
<feature type="transmembrane region" description="Helical" evidence="2">
    <location>
        <begin position="7"/>
        <end position="29"/>
    </location>
</feature>
<keyword evidence="5" id="KW-1185">Reference proteome</keyword>
<accession>A0ABD2I1P7</accession>
<keyword evidence="2" id="KW-1133">Transmembrane helix</keyword>
<gene>
    <name evidence="4" type="ORF">niasHT_035452</name>
</gene>
<keyword evidence="2" id="KW-0406">Ion transport</keyword>
<dbReference type="InterPro" id="IPR036058">
    <property type="entry name" value="Kazal_dom_sf"/>
</dbReference>
<keyword evidence="2" id="KW-0812">Transmembrane</keyword>
<evidence type="ECO:0000313" key="5">
    <source>
        <dbReference type="Proteomes" id="UP001620626"/>
    </source>
</evidence>